<organism evidence="3 6">
    <name type="scientific">Winslowiella iniecta</name>
    <dbReference type="NCBI Taxonomy" id="1560201"/>
    <lineage>
        <taxon>Bacteria</taxon>
        <taxon>Pseudomonadati</taxon>
        <taxon>Pseudomonadota</taxon>
        <taxon>Gammaproteobacteria</taxon>
        <taxon>Enterobacterales</taxon>
        <taxon>Erwiniaceae</taxon>
        <taxon>Winslowiella</taxon>
    </lineage>
</organism>
<reference evidence="5 6" key="1">
    <citation type="journal article" date="2015" name="Int. J. Syst. Evol. Microbiol.">
        <title>Erwinia iniecta sp. nov., isolated from Russian wheat aphids (Diuraphis noxia).</title>
        <authorList>
            <person name="Campillo T."/>
            <person name="Luna E."/>
            <person name="Portier P."/>
            <person name="Fischer-Le Saux M."/>
            <person name="Lapitan N."/>
            <person name="Tisserat N.A."/>
            <person name="Leach J.E."/>
        </authorList>
    </citation>
    <scope>NUCLEOTIDE SEQUENCE [LARGE SCALE GENOMIC DNA]</scope>
    <source>
        <strain evidence="3 6">B120</strain>
        <strain evidence="4 5">B149</strain>
    </source>
</reference>
<evidence type="ECO:0000313" key="6">
    <source>
        <dbReference type="Proteomes" id="UP000037088"/>
    </source>
</evidence>
<keyword evidence="1" id="KW-0175">Coiled coil</keyword>
<evidence type="ECO:0000259" key="2">
    <source>
        <dbReference type="Pfam" id="PF11622"/>
    </source>
</evidence>
<protein>
    <recommendedName>
        <fullName evidence="2">DUF3251 domain-containing protein</fullName>
    </recommendedName>
</protein>
<dbReference type="Pfam" id="PF11622">
    <property type="entry name" value="DUF3251"/>
    <property type="match status" value="1"/>
</dbReference>
<evidence type="ECO:0000256" key="1">
    <source>
        <dbReference type="SAM" id="Coils"/>
    </source>
</evidence>
<gene>
    <name evidence="3" type="ORF">NG42_10480</name>
    <name evidence="4" type="ORF">NG43_05135</name>
</gene>
<feature type="domain" description="DUF3251" evidence="2">
    <location>
        <begin position="15"/>
        <end position="171"/>
    </location>
</feature>
<sequence>MLAMVILLAGCAAPKQPAVNKLHNEVGKLNQELRQLTDQASVLEQQRLLNNGVANGAWLLPAANTAVVLQSNAGQLRLSLSYVEVEANGTRALLHIRAAGEQPLIPMTMKIEWGELDPTTGKPLAVDSQSQTIEVPSSLLPRTDVTVPLRLSGIQPEQLGYVRVHDVIPAVTPDADR</sequence>
<evidence type="ECO:0000313" key="3">
    <source>
        <dbReference type="EMBL" id="KOC89901.1"/>
    </source>
</evidence>
<dbReference type="NCBIfam" id="NF008575">
    <property type="entry name" value="PRK11530.1"/>
    <property type="match status" value="1"/>
</dbReference>
<accession>A0A0L7T3W7</accession>
<dbReference type="Proteomes" id="UP000037088">
    <property type="component" value="Unassembled WGS sequence"/>
</dbReference>
<dbReference type="InterPro" id="IPR021658">
    <property type="entry name" value="DUF3251"/>
</dbReference>
<proteinExistence type="predicted"/>
<dbReference type="Gene3D" id="2.60.40.1620">
    <property type="entry name" value="Lipoprotein YajI-like"/>
    <property type="match status" value="1"/>
</dbReference>
<evidence type="ECO:0000313" key="4">
    <source>
        <dbReference type="EMBL" id="KOC94305.1"/>
    </source>
</evidence>
<dbReference type="EMBL" id="JRXF01000006">
    <property type="protein sequence ID" value="KOC94305.1"/>
    <property type="molecule type" value="Genomic_DNA"/>
</dbReference>
<evidence type="ECO:0000313" key="5">
    <source>
        <dbReference type="Proteomes" id="UP000036851"/>
    </source>
</evidence>
<dbReference type="EMBL" id="JRXE01000013">
    <property type="protein sequence ID" value="KOC89901.1"/>
    <property type="molecule type" value="Genomic_DNA"/>
</dbReference>
<dbReference type="PATRIC" id="fig|1560201.3.peg.2230"/>
<dbReference type="InterPro" id="IPR037125">
    <property type="entry name" value="YajI-like_sf"/>
</dbReference>
<dbReference type="STRING" id="1560201.NG42_10480"/>
<dbReference type="AlphaFoldDB" id="A0A0L7T3W7"/>
<dbReference type="Proteomes" id="UP000036851">
    <property type="component" value="Unassembled WGS sequence"/>
</dbReference>
<feature type="coiled-coil region" evidence="1">
    <location>
        <begin position="19"/>
        <end position="46"/>
    </location>
</feature>
<keyword evidence="6" id="KW-1185">Reference proteome</keyword>
<comment type="caution">
    <text evidence="3">The sequence shown here is derived from an EMBL/GenBank/DDBJ whole genome shotgun (WGS) entry which is preliminary data.</text>
</comment>
<name>A0A0L7T3W7_9GAMM</name>